<dbReference type="SUPFAM" id="SSF51679">
    <property type="entry name" value="Bacterial luciferase-like"/>
    <property type="match status" value="1"/>
</dbReference>
<comment type="caution">
    <text evidence="3">The sequence shown here is derived from an EMBL/GenBank/DDBJ whole genome shotgun (WGS) entry which is preliminary data.</text>
</comment>
<evidence type="ECO:0000313" key="4">
    <source>
        <dbReference type="Proteomes" id="UP000269438"/>
    </source>
</evidence>
<dbReference type="InterPro" id="IPR011251">
    <property type="entry name" value="Luciferase-like_dom"/>
</dbReference>
<dbReference type="InterPro" id="IPR036661">
    <property type="entry name" value="Luciferase-like_sf"/>
</dbReference>
<evidence type="ECO:0000256" key="1">
    <source>
        <dbReference type="SAM" id="MobiDB-lite"/>
    </source>
</evidence>
<dbReference type="GO" id="GO:0005829">
    <property type="term" value="C:cytosol"/>
    <property type="evidence" value="ECO:0007669"/>
    <property type="project" value="TreeGrafter"/>
</dbReference>
<sequence length="423" mass="46304">MRASRFRCTCPRRSSAPLPRCTAGSLMRWATPTRSTTSGSPSNPSPPRSAGIPSDARRLKGHIMPRIDLFYYGDVTNGQNPAALYRDIEEQVVLGDQLGYNGVWVTEHHQNARGEVPDPLLFLARLSAKTTNIRLGTSVVCAPFYHPIRLAESALLLDALSGGRLDLGVGSGAGTDHLLGVYGLIPGEGSARSREVHEILRQAIDNGRVTFHGEFYDFDNVEISPPAGRPARDVIWTAAGRNAIELASAHGYRLMIPRPMPLEARLALNAEYREKVPGGEVIHLRSGLVAPTRELARERAVEFLREYAAIYLKVDWRGGPDSADFDDIAEKLSFAVGTPEEVADSIWRWTDQFDGTEQTAIQFQGPHVKPAHILESIELFATQLPGLRGSTPTTAVPYVERPIPFRPSGENLAPYQSAVEVGV</sequence>
<name>A0A3L7AU65_9MICO</name>
<dbReference type="AlphaFoldDB" id="A0A3L7AU65"/>
<dbReference type="InterPro" id="IPR050766">
    <property type="entry name" value="Bact_Lucif_Oxidored"/>
</dbReference>
<dbReference type="GO" id="GO:0016705">
    <property type="term" value="F:oxidoreductase activity, acting on paired donors, with incorporation or reduction of molecular oxygen"/>
    <property type="evidence" value="ECO:0007669"/>
    <property type="project" value="InterPro"/>
</dbReference>
<dbReference type="OrthoDB" id="7903015at2"/>
<feature type="domain" description="Luciferase-like" evidence="2">
    <location>
        <begin position="80"/>
        <end position="348"/>
    </location>
</feature>
<gene>
    <name evidence="3" type="ORF">D9V34_07585</name>
</gene>
<organism evidence="3 4">
    <name type="scientific">Mycetocola lacteus</name>
    <dbReference type="NCBI Taxonomy" id="76637"/>
    <lineage>
        <taxon>Bacteria</taxon>
        <taxon>Bacillati</taxon>
        <taxon>Actinomycetota</taxon>
        <taxon>Actinomycetes</taxon>
        <taxon>Micrococcales</taxon>
        <taxon>Microbacteriaceae</taxon>
        <taxon>Mycetocola</taxon>
    </lineage>
</organism>
<dbReference type="Gene3D" id="3.20.20.30">
    <property type="entry name" value="Luciferase-like domain"/>
    <property type="match status" value="1"/>
</dbReference>
<protein>
    <submittedName>
        <fullName evidence="3">LLM class flavin-dependent oxidoreductase</fullName>
    </submittedName>
</protein>
<evidence type="ECO:0000259" key="2">
    <source>
        <dbReference type="Pfam" id="PF00296"/>
    </source>
</evidence>
<dbReference type="PANTHER" id="PTHR30137">
    <property type="entry name" value="LUCIFERASE-LIKE MONOOXYGENASE"/>
    <property type="match status" value="1"/>
</dbReference>
<proteinExistence type="predicted"/>
<feature type="region of interest" description="Disordered" evidence="1">
    <location>
        <begin position="31"/>
        <end position="55"/>
    </location>
</feature>
<dbReference type="Proteomes" id="UP000269438">
    <property type="component" value="Unassembled WGS sequence"/>
</dbReference>
<evidence type="ECO:0000313" key="3">
    <source>
        <dbReference type="EMBL" id="RLP83091.1"/>
    </source>
</evidence>
<feature type="compositionally biased region" description="Low complexity" evidence="1">
    <location>
        <begin position="31"/>
        <end position="42"/>
    </location>
</feature>
<keyword evidence="4" id="KW-1185">Reference proteome</keyword>
<dbReference type="EMBL" id="RCUY01000005">
    <property type="protein sequence ID" value="RLP83091.1"/>
    <property type="molecule type" value="Genomic_DNA"/>
</dbReference>
<dbReference type="PANTHER" id="PTHR30137:SF6">
    <property type="entry name" value="LUCIFERASE-LIKE MONOOXYGENASE"/>
    <property type="match status" value="1"/>
</dbReference>
<accession>A0A3L7AU65</accession>
<reference evidence="3 4" key="1">
    <citation type="submission" date="2018-10" db="EMBL/GenBank/DDBJ databases">
        <authorList>
            <person name="Li J."/>
        </authorList>
    </citation>
    <scope>NUCLEOTIDE SEQUENCE [LARGE SCALE GENOMIC DNA]</scope>
    <source>
        <strain evidence="3 4">JCM 11654</strain>
    </source>
</reference>
<dbReference type="Pfam" id="PF00296">
    <property type="entry name" value="Bac_luciferase"/>
    <property type="match status" value="1"/>
</dbReference>